<name>A0AAE0KZU1_9CHLO</name>
<feature type="region of interest" description="Disordered" evidence="1">
    <location>
        <begin position="113"/>
        <end position="156"/>
    </location>
</feature>
<feature type="compositionally biased region" description="Low complexity" evidence="1">
    <location>
        <begin position="140"/>
        <end position="156"/>
    </location>
</feature>
<evidence type="ECO:0000313" key="2">
    <source>
        <dbReference type="EMBL" id="KAK3266540.1"/>
    </source>
</evidence>
<dbReference type="AlphaFoldDB" id="A0AAE0KZU1"/>
<accession>A0AAE0KZU1</accession>
<feature type="compositionally biased region" description="Pro residues" evidence="1">
    <location>
        <begin position="122"/>
        <end position="139"/>
    </location>
</feature>
<gene>
    <name evidence="2" type="ORF">CYMTET_24846</name>
</gene>
<protein>
    <submittedName>
        <fullName evidence="2">Uncharacterized protein</fullName>
    </submittedName>
</protein>
<comment type="caution">
    <text evidence="2">The sequence shown here is derived from an EMBL/GenBank/DDBJ whole genome shotgun (WGS) entry which is preliminary data.</text>
</comment>
<proteinExistence type="predicted"/>
<keyword evidence="3" id="KW-1185">Reference proteome</keyword>
<sequence>MGCILPAEDEGVVQLVWTGSADTTCFRAEHPPLSQATIYTAAGPTNLSWSYPDGIDVLPAFCGFVWSGTATGDDGWQNAYLLEGTVFFTSDPDQPHLINGTVIVNYAPPPSTLHRHATPLSKSPPPRTTALPIPPPGSRAPPSSASHMPPSTTTAATICPPHSGASDAVVFSFPSQLHAPVLLLPLSSSMPFPPP</sequence>
<dbReference type="EMBL" id="LGRX02012993">
    <property type="protein sequence ID" value="KAK3266540.1"/>
    <property type="molecule type" value="Genomic_DNA"/>
</dbReference>
<evidence type="ECO:0000256" key="1">
    <source>
        <dbReference type="SAM" id="MobiDB-lite"/>
    </source>
</evidence>
<organism evidence="2 3">
    <name type="scientific">Cymbomonas tetramitiformis</name>
    <dbReference type="NCBI Taxonomy" id="36881"/>
    <lineage>
        <taxon>Eukaryota</taxon>
        <taxon>Viridiplantae</taxon>
        <taxon>Chlorophyta</taxon>
        <taxon>Pyramimonadophyceae</taxon>
        <taxon>Pyramimonadales</taxon>
        <taxon>Pyramimonadaceae</taxon>
        <taxon>Cymbomonas</taxon>
    </lineage>
</organism>
<reference evidence="2 3" key="1">
    <citation type="journal article" date="2015" name="Genome Biol. Evol.">
        <title>Comparative Genomics of a Bacterivorous Green Alga Reveals Evolutionary Causalities and Consequences of Phago-Mixotrophic Mode of Nutrition.</title>
        <authorList>
            <person name="Burns J.A."/>
            <person name="Paasch A."/>
            <person name="Narechania A."/>
            <person name="Kim E."/>
        </authorList>
    </citation>
    <scope>NUCLEOTIDE SEQUENCE [LARGE SCALE GENOMIC DNA]</scope>
    <source>
        <strain evidence="2 3">PLY_AMNH</strain>
    </source>
</reference>
<evidence type="ECO:0000313" key="3">
    <source>
        <dbReference type="Proteomes" id="UP001190700"/>
    </source>
</evidence>
<dbReference type="Proteomes" id="UP001190700">
    <property type="component" value="Unassembled WGS sequence"/>
</dbReference>